<dbReference type="RefSeq" id="WP_316411419.1">
    <property type="nucleotide sequence ID" value="NZ_AP027081.1"/>
</dbReference>
<reference evidence="4" key="1">
    <citation type="journal article" date="2023" name="Int. J. Syst. Evol. Microbiol.">
        <title>Mesoterricola silvestris gen. nov., sp. nov., Mesoterricola sediminis sp. nov., Geothrix oryzae sp. nov., Geothrix edaphica sp. nov., Geothrix rubra sp. nov., and Geothrix limicola sp. nov., six novel members of Acidobacteriota isolated from soils.</title>
        <authorList>
            <person name="Itoh H."/>
            <person name="Sugisawa Y."/>
            <person name="Mise K."/>
            <person name="Xu Z."/>
            <person name="Kuniyasu M."/>
            <person name="Ushijima N."/>
            <person name="Kawano K."/>
            <person name="Kobayashi E."/>
            <person name="Shiratori Y."/>
            <person name="Masuda Y."/>
            <person name="Senoo K."/>
        </authorList>
    </citation>
    <scope>NUCLEOTIDE SEQUENCE</scope>
    <source>
        <strain evidence="4">W786</strain>
    </source>
</reference>
<protein>
    <submittedName>
        <fullName evidence="4">Peptidase M16</fullName>
    </submittedName>
</protein>
<feature type="domain" description="Peptidase M16 N-terminal" evidence="2">
    <location>
        <begin position="64"/>
        <end position="172"/>
    </location>
</feature>
<organism evidence="4 5">
    <name type="scientific">Mesoterricola sediminis</name>
    <dbReference type="NCBI Taxonomy" id="2927980"/>
    <lineage>
        <taxon>Bacteria</taxon>
        <taxon>Pseudomonadati</taxon>
        <taxon>Acidobacteriota</taxon>
        <taxon>Holophagae</taxon>
        <taxon>Holophagales</taxon>
        <taxon>Holophagaceae</taxon>
        <taxon>Mesoterricola</taxon>
    </lineage>
</organism>
<dbReference type="InterPro" id="IPR011249">
    <property type="entry name" value="Metalloenz_LuxS/M16"/>
</dbReference>
<dbReference type="SUPFAM" id="SSF63411">
    <property type="entry name" value="LuxS/MPP-like metallohydrolase"/>
    <property type="match status" value="2"/>
</dbReference>
<dbReference type="EMBL" id="AP027081">
    <property type="protein sequence ID" value="BDU76444.1"/>
    <property type="molecule type" value="Genomic_DNA"/>
</dbReference>
<dbReference type="GO" id="GO:0046872">
    <property type="term" value="F:metal ion binding"/>
    <property type="evidence" value="ECO:0007669"/>
    <property type="project" value="InterPro"/>
</dbReference>
<proteinExistence type="predicted"/>
<dbReference type="KEGG" id="msea:METESE_14020"/>
<feature type="domain" description="Peptidase M16 C-terminal" evidence="3">
    <location>
        <begin position="206"/>
        <end position="384"/>
    </location>
</feature>
<feature type="chain" id="PRO_5041346299" evidence="1">
    <location>
        <begin position="20"/>
        <end position="490"/>
    </location>
</feature>
<dbReference type="Proteomes" id="UP001228113">
    <property type="component" value="Chromosome"/>
</dbReference>
<evidence type="ECO:0000313" key="5">
    <source>
        <dbReference type="Proteomes" id="UP001228113"/>
    </source>
</evidence>
<dbReference type="AlphaFoldDB" id="A0AA48KBT4"/>
<dbReference type="Gene3D" id="3.30.830.10">
    <property type="entry name" value="Metalloenzyme, LuxS/M16 peptidase-like"/>
    <property type="match status" value="2"/>
</dbReference>
<dbReference type="Pfam" id="PF05193">
    <property type="entry name" value="Peptidase_M16_C"/>
    <property type="match status" value="1"/>
</dbReference>
<sequence length="490" mass="52418">MYRPLLLALAAGLALQAQAIPPRPEAIAFKPLAFTVPKAGAFKAALSNGIPVYIADEPGGLPLVRIRVFIKGGSYLDPAGKEGLAALAGAQMRAGGTRRTPAAALDERLEFLAADLQAQLGETSGSLALDILDKDLPEGLDLLMQVLTQPAFAPERLAEAKRALRQGLASRNDRLDTIAGLEMPRLLYGEGHFTRAGATAASVDAITREDLAAFHARLLHPANLVVSVSGKFQRKAMLARLDATLGRLTAGSAARVSPAVPAPAYRARPGIYVMDKAVPQSLVRWSLPGLRRTDPDWAAATVLNRILAGGDFTARLTKKIRSDEGLTYGIGGAFGDGPYWRGNWSGQFQTRNASVAYALKLFLAEVERIKREPVPAEELASIQAGIVEAFPARWGRKAGVVDLFASERLVGWPEDGWADYRARIQAVTAEDVQRVARTYLDPAKLVLLVVGKADEVLAGDRDHPGALADVAPLPVVRLPLRDPLTLNPLS</sequence>
<dbReference type="InterPro" id="IPR007863">
    <property type="entry name" value="Peptidase_M16_C"/>
</dbReference>
<feature type="signal peptide" evidence="1">
    <location>
        <begin position="1"/>
        <end position="19"/>
    </location>
</feature>
<dbReference type="InterPro" id="IPR011765">
    <property type="entry name" value="Pept_M16_N"/>
</dbReference>
<dbReference type="PANTHER" id="PTHR11851:SF225">
    <property type="entry name" value="NON-PEPTIDASE HOMOLOG YMXG"/>
    <property type="match status" value="1"/>
</dbReference>
<name>A0AA48KBT4_9BACT</name>
<gene>
    <name evidence="4" type="ORF">METESE_14020</name>
</gene>
<dbReference type="Pfam" id="PF00675">
    <property type="entry name" value="Peptidase_M16"/>
    <property type="match status" value="1"/>
</dbReference>
<evidence type="ECO:0000259" key="3">
    <source>
        <dbReference type="Pfam" id="PF05193"/>
    </source>
</evidence>
<evidence type="ECO:0000313" key="4">
    <source>
        <dbReference type="EMBL" id="BDU76444.1"/>
    </source>
</evidence>
<evidence type="ECO:0000259" key="2">
    <source>
        <dbReference type="Pfam" id="PF00675"/>
    </source>
</evidence>
<evidence type="ECO:0000256" key="1">
    <source>
        <dbReference type="SAM" id="SignalP"/>
    </source>
</evidence>
<dbReference type="PANTHER" id="PTHR11851">
    <property type="entry name" value="METALLOPROTEASE"/>
    <property type="match status" value="1"/>
</dbReference>
<keyword evidence="1" id="KW-0732">Signal</keyword>
<dbReference type="InterPro" id="IPR050361">
    <property type="entry name" value="MPP/UQCRC_Complex"/>
</dbReference>
<keyword evidence="5" id="KW-1185">Reference proteome</keyword>
<accession>A0AA48KBT4</accession>